<evidence type="ECO:0000256" key="1">
    <source>
        <dbReference type="PIRSR" id="PIRSR605019-1"/>
    </source>
</evidence>
<keyword evidence="1" id="KW-0479">Metal-binding</keyword>
<dbReference type="Gene3D" id="1.10.340.30">
    <property type="entry name" value="Hypothetical protein, domain 2"/>
    <property type="match status" value="1"/>
</dbReference>
<dbReference type="Pfam" id="PF03352">
    <property type="entry name" value="Adenine_glyco"/>
    <property type="match status" value="1"/>
</dbReference>
<dbReference type="GO" id="GO:0046872">
    <property type="term" value="F:metal ion binding"/>
    <property type="evidence" value="ECO:0007669"/>
    <property type="project" value="UniProtKB-KW"/>
</dbReference>
<dbReference type="Proteomes" id="UP000265614">
    <property type="component" value="Unassembled WGS sequence"/>
</dbReference>
<feature type="binding site" evidence="1">
    <location>
        <position position="224"/>
    </location>
    <ligand>
        <name>Zn(2+)</name>
        <dbReference type="ChEBI" id="CHEBI:29105"/>
    </ligand>
</feature>
<dbReference type="PANTHER" id="PTHR30037">
    <property type="entry name" value="DNA-3-METHYLADENINE GLYCOSYLASE 1"/>
    <property type="match status" value="1"/>
</dbReference>
<feature type="binding site" evidence="1">
    <location>
        <position position="58"/>
    </location>
    <ligand>
        <name>Zn(2+)</name>
        <dbReference type="ChEBI" id="CHEBI:29105"/>
    </ligand>
</feature>
<feature type="compositionally biased region" description="Low complexity" evidence="2">
    <location>
        <begin position="28"/>
        <end position="38"/>
    </location>
</feature>
<feature type="compositionally biased region" description="Basic residues" evidence="2">
    <location>
        <begin position="17"/>
        <end position="27"/>
    </location>
</feature>
<gene>
    <name evidence="3" type="ORF">D5H78_03550</name>
</gene>
<dbReference type="InterPro" id="IPR052891">
    <property type="entry name" value="DNA-3mA_glycosylase"/>
</dbReference>
<name>A0A3A3ZMT0_9ACTN</name>
<dbReference type="InterPro" id="IPR005019">
    <property type="entry name" value="Adenine_glyco"/>
</dbReference>
<sequence length="234" mass="25048">MARGRRGPARRADPPRRPARRRRRARAVRAGAAALRPAGGAGGGVSGPVVGADGRARCPWAAGELYERYHDEEWGRPVHGTAPLFERLTLEAFQSGLSWITVLRKRPAFRAAFAGFAPEVVAAYGPEDVERLLGDAGIVRNRAKVEATVANARAVLALDVPLDALLWSYAPDPPPPAPRTTADVAATSPASTAMARDLRARGFRFVGPTTCHALMQATGMVDEHLAGCWRRSST</sequence>
<evidence type="ECO:0000256" key="2">
    <source>
        <dbReference type="SAM" id="MobiDB-lite"/>
    </source>
</evidence>
<accession>A0A3A3ZMT0</accession>
<keyword evidence="1" id="KW-0862">Zinc</keyword>
<reference evidence="3 4" key="1">
    <citation type="submission" date="2018-09" db="EMBL/GenBank/DDBJ databases">
        <title>YIM 75000 draft genome.</title>
        <authorList>
            <person name="Tang S."/>
            <person name="Feng Y."/>
        </authorList>
    </citation>
    <scope>NUCLEOTIDE SEQUENCE [LARGE SCALE GENOMIC DNA]</scope>
    <source>
        <strain evidence="3 4">YIM 75000</strain>
    </source>
</reference>
<dbReference type="GO" id="GO:0008725">
    <property type="term" value="F:DNA-3-methyladenine glycosylase activity"/>
    <property type="evidence" value="ECO:0007669"/>
    <property type="project" value="InterPro"/>
</dbReference>
<feature type="binding site" evidence="1">
    <location>
        <position position="228"/>
    </location>
    <ligand>
        <name>Zn(2+)</name>
        <dbReference type="ChEBI" id="CHEBI:29105"/>
    </ligand>
</feature>
<comment type="caution">
    <text evidence="3">The sequence shown here is derived from an EMBL/GenBank/DDBJ whole genome shotgun (WGS) entry which is preliminary data.</text>
</comment>
<dbReference type="SUPFAM" id="SSF48150">
    <property type="entry name" value="DNA-glycosylase"/>
    <property type="match status" value="1"/>
</dbReference>
<evidence type="ECO:0000313" key="3">
    <source>
        <dbReference type="EMBL" id="RJK98035.1"/>
    </source>
</evidence>
<organism evidence="3 4">
    <name type="scientific">Vallicoccus soli</name>
    <dbReference type="NCBI Taxonomy" id="2339232"/>
    <lineage>
        <taxon>Bacteria</taxon>
        <taxon>Bacillati</taxon>
        <taxon>Actinomycetota</taxon>
        <taxon>Actinomycetes</taxon>
        <taxon>Motilibacterales</taxon>
        <taxon>Vallicoccaceae</taxon>
        <taxon>Vallicoccus</taxon>
    </lineage>
</organism>
<dbReference type="GO" id="GO:0006284">
    <property type="term" value="P:base-excision repair"/>
    <property type="evidence" value="ECO:0007669"/>
    <property type="project" value="InterPro"/>
</dbReference>
<dbReference type="InterPro" id="IPR011257">
    <property type="entry name" value="DNA_glycosylase"/>
</dbReference>
<dbReference type="AlphaFoldDB" id="A0A3A3ZMT0"/>
<protein>
    <submittedName>
        <fullName evidence="3">DNA-3-methyladenine glycosylase I</fullName>
    </submittedName>
</protein>
<keyword evidence="4" id="KW-1185">Reference proteome</keyword>
<proteinExistence type="predicted"/>
<evidence type="ECO:0000313" key="4">
    <source>
        <dbReference type="Proteomes" id="UP000265614"/>
    </source>
</evidence>
<dbReference type="EMBL" id="QZEZ01000001">
    <property type="protein sequence ID" value="RJK98035.1"/>
    <property type="molecule type" value="Genomic_DNA"/>
</dbReference>
<dbReference type="PANTHER" id="PTHR30037:SF4">
    <property type="entry name" value="DNA-3-METHYLADENINE GLYCOSYLASE I"/>
    <property type="match status" value="1"/>
</dbReference>
<feature type="region of interest" description="Disordered" evidence="2">
    <location>
        <begin position="1"/>
        <end position="46"/>
    </location>
</feature>
<dbReference type="OrthoDB" id="9807664at2"/>
<feature type="binding site" evidence="1">
    <location>
        <position position="70"/>
    </location>
    <ligand>
        <name>Zn(2+)</name>
        <dbReference type="ChEBI" id="CHEBI:29105"/>
    </ligand>
</feature>